<dbReference type="AlphaFoldDB" id="A0A7Z0A864"/>
<dbReference type="Pfam" id="PF06803">
    <property type="entry name" value="DUF1232"/>
    <property type="match status" value="1"/>
</dbReference>
<dbReference type="RefSeq" id="WP_179425399.1">
    <property type="nucleotide sequence ID" value="NZ_JACBZP010000001.1"/>
</dbReference>
<dbReference type="InterPro" id="IPR010652">
    <property type="entry name" value="DUF1232"/>
</dbReference>
<accession>A0A7Z0A864</accession>
<protein>
    <submittedName>
        <fullName evidence="7">Uncharacterized membrane protein YkvA (DUF1232 family)</fullName>
    </submittedName>
</protein>
<reference evidence="7 8" key="1">
    <citation type="submission" date="2020-07" db="EMBL/GenBank/DDBJ databases">
        <title>Sequencing the genomes of 1000 actinobacteria strains.</title>
        <authorList>
            <person name="Klenk H.-P."/>
        </authorList>
    </citation>
    <scope>NUCLEOTIDE SEQUENCE [LARGE SCALE GENOMIC DNA]</scope>
    <source>
        <strain evidence="7 8">DSM 26341</strain>
    </source>
</reference>
<name>A0A7Z0A864_9MICO</name>
<comment type="subcellular location">
    <subcellularLocation>
        <location evidence="1">Endomembrane system</location>
        <topology evidence="1">Multi-pass membrane protein</topology>
    </subcellularLocation>
</comment>
<keyword evidence="4 5" id="KW-0472">Membrane</keyword>
<sequence>MNWPGLLVSVLCGSVLLYAVFLLALWSYARHNPGTVTMRDALRLLPDLIRVIRRLVVDRRVPVRARIKLALILAYLALPIDLVPDFIPLLGYADDVLVLAWGLRALIRDAGGEPLRRNWPGTAAGLAVIERLAGLPASASDDPGPGE</sequence>
<keyword evidence="3 5" id="KW-1133">Transmembrane helix</keyword>
<evidence type="ECO:0000256" key="2">
    <source>
        <dbReference type="ARBA" id="ARBA00022692"/>
    </source>
</evidence>
<keyword evidence="2 5" id="KW-0812">Transmembrane</keyword>
<dbReference type="Proteomes" id="UP000539111">
    <property type="component" value="Unassembled WGS sequence"/>
</dbReference>
<gene>
    <name evidence="7" type="ORF">BJY26_000515</name>
</gene>
<evidence type="ECO:0000256" key="1">
    <source>
        <dbReference type="ARBA" id="ARBA00004127"/>
    </source>
</evidence>
<dbReference type="GO" id="GO:0012505">
    <property type="term" value="C:endomembrane system"/>
    <property type="evidence" value="ECO:0007669"/>
    <property type="project" value="UniProtKB-SubCell"/>
</dbReference>
<proteinExistence type="predicted"/>
<evidence type="ECO:0000256" key="5">
    <source>
        <dbReference type="SAM" id="Phobius"/>
    </source>
</evidence>
<evidence type="ECO:0000259" key="6">
    <source>
        <dbReference type="Pfam" id="PF06803"/>
    </source>
</evidence>
<evidence type="ECO:0000313" key="7">
    <source>
        <dbReference type="EMBL" id="NYI66209.1"/>
    </source>
</evidence>
<evidence type="ECO:0000256" key="4">
    <source>
        <dbReference type="ARBA" id="ARBA00023136"/>
    </source>
</evidence>
<feature type="domain" description="DUF1232" evidence="6">
    <location>
        <begin position="66"/>
        <end position="101"/>
    </location>
</feature>
<organism evidence="7 8">
    <name type="scientific">Spelaeicoccus albus</name>
    <dbReference type="NCBI Taxonomy" id="1280376"/>
    <lineage>
        <taxon>Bacteria</taxon>
        <taxon>Bacillati</taxon>
        <taxon>Actinomycetota</taxon>
        <taxon>Actinomycetes</taxon>
        <taxon>Micrococcales</taxon>
        <taxon>Brevibacteriaceae</taxon>
        <taxon>Spelaeicoccus</taxon>
    </lineage>
</organism>
<dbReference type="EMBL" id="JACBZP010000001">
    <property type="protein sequence ID" value="NYI66209.1"/>
    <property type="molecule type" value="Genomic_DNA"/>
</dbReference>
<evidence type="ECO:0000313" key="8">
    <source>
        <dbReference type="Proteomes" id="UP000539111"/>
    </source>
</evidence>
<keyword evidence="8" id="KW-1185">Reference proteome</keyword>
<comment type="caution">
    <text evidence="7">The sequence shown here is derived from an EMBL/GenBank/DDBJ whole genome shotgun (WGS) entry which is preliminary data.</text>
</comment>
<feature type="transmembrane region" description="Helical" evidence="5">
    <location>
        <begin position="6"/>
        <end position="29"/>
    </location>
</feature>
<feature type="transmembrane region" description="Helical" evidence="5">
    <location>
        <begin position="63"/>
        <end position="80"/>
    </location>
</feature>
<evidence type="ECO:0000256" key="3">
    <source>
        <dbReference type="ARBA" id="ARBA00022989"/>
    </source>
</evidence>